<feature type="transmembrane region" description="Helical" evidence="1">
    <location>
        <begin position="31"/>
        <end position="53"/>
    </location>
</feature>
<evidence type="ECO:0000256" key="1">
    <source>
        <dbReference type="SAM" id="Phobius"/>
    </source>
</evidence>
<sequence>PFGRFDFRKRMFGLPKNANNKEISAVLQKHAYAAVGVWMFMIVITIAALSIAYRNMCTVIFKVNRRLQSMKEKVDMAEKLMGERKFPDELLGLLSNVLKIDKEADEAMTQSKMVGL</sequence>
<evidence type="ECO:0000313" key="3">
    <source>
        <dbReference type="Proteomes" id="UP001432322"/>
    </source>
</evidence>
<reference evidence="2" key="1">
    <citation type="submission" date="2023-10" db="EMBL/GenBank/DDBJ databases">
        <title>Genome assembly of Pristionchus species.</title>
        <authorList>
            <person name="Yoshida K."/>
            <person name="Sommer R.J."/>
        </authorList>
    </citation>
    <scope>NUCLEOTIDE SEQUENCE</scope>
    <source>
        <strain evidence="2">RS5133</strain>
    </source>
</reference>
<comment type="caution">
    <text evidence="2">The sequence shown here is derived from an EMBL/GenBank/DDBJ whole genome shotgun (WGS) entry which is preliminary data.</text>
</comment>
<accession>A0AAV5VYU8</accession>
<dbReference type="EMBL" id="BTSY01000004">
    <property type="protein sequence ID" value="GMT23564.1"/>
    <property type="molecule type" value="Genomic_DNA"/>
</dbReference>
<feature type="non-terminal residue" evidence="2">
    <location>
        <position position="1"/>
    </location>
</feature>
<gene>
    <name evidence="2" type="ORF">PFISCL1PPCAC_14861</name>
</gene>
<name>A0AAV5VYU8_9BILA</name>
<dbReference type="Proteomes" id="UP001432322">
    <property type="component" value="Unassembled WGS sequence"/>
</dbReference>
<protein>
    <submittedName>
        <fullName evidence="2">Uncharacterized protein</fullName>
    </submittedName>
</protein>
<keyword evidence="3" id="KW-1185">Reference proteome</keyword>
<organism evidence="2 3">
    <name type="scientific">Pristionchus fissidentatus</name>
    <dbReference type="NCBI Taxonomy" id="1538716"/>
    <lineage>
        <taxon>Eukaryota</taxon>
        <taxon>Metazoa</taxon>
        <taxon>Ecdysozoa</taxon>
        <taxon>Nematoda</taxon>
        <taxon>Chromadorea</taxon>
        <taxon>Rhabditida</taxon>
        <taxon>Rhabditina</taxon>
        <taxon>Diplogasteromorpha</taxon>
        <taxon>Diplogasteroidea</taxon>
        <taxon>Neodiplogasteridae</taxon>
        <taxon>Pristionchus</taxon>
    </lineage>
</organism>
<proteinExistence type="predicted"/>
<keyword evidence="1" id="KW-0812">Transmembrane</keyword>
<dbReference type="AlphaFoldDB" id="A0AAV5VYU8"/>
<evidence type="ECO:0000313" key="2">
    <source>
        <dbReference type="EMBL" id="GMT23564.1"/>
    </source>
</evidence>
<keyword evidence="1" id="KW-1133">Transmembrane helix</keyword>
<keyword evidence="1" id="KW-0472">Membrane</keyword>